<feature type="region of interest" description="Disordered" evidence="2">
    <location>
        <begin position="59"/>
        <end position="79"/>
    </location>
</feature>
<dbReference type="Pfam" id="PF02604">
    <property type="entry name" value="PhdYeFM_antitox"/>
    <property type="match status" value="1"/>
</dbReference>
<dbReference type="NCBIfam" id="TIGR01552">
    <property type="entry name" value="phd_fam"/>
    <property type="match status" value="1"/>
</dbReference>
<accession>A0ABY4QL80</accession>
<feature type="compositionally biased region" description="Basic and acidic residues" evidence="2">
    <location>
        <begin position="70"/>
        <end position="79"/>
    </location>
</feature>
<keyword evidence="4" id="KW-1185">Reference proteome</keyword>
<evidence type="ECO:0000256" key="1">
    <source>
        <dbReference type="RuleBase" id="RU362080"/>
    </source>
</evidence>
<dbReference type="EMBL" id="CP097320">
    <property type="protein sequence ID" value="UQX10972.1"/>
    <property type="molecule type" value="Genomic_DNA"/>
</dbReference>
<dbReference type="Proteomes" id="UP001056610">
    <property type="component" value="Chromosome"/>
</dbReference>
<evidence type="ECO:0000256" key="2">
    <source>
        <dbReference type="SAM" id="MobiDB-lite"/>
    </source>
</evidence>
<reference evidence="3" key="1">
    <citation type="submission" date="2022-05" db="EMBL/GenBank/DDBJ databases">
        <title>A methanotrophic Mycobacterium dominates a cave microbial ecosystem.</title>
        <authorList>
            <person name="Van Spanning R.J.M."/>
            <person name="Guan Q."/>
            <person name="Melkonian C."/>
            <person name="Gallant J."/>
            <person name="Polerecky L."/>
            <person name="Flot J.-F."/>
            <person name="Brandt B.W."/>
            <person name="Braster M."/>
            <person name="Iturbe Espinoza P."/>
            <person name="Aerts J."/>
            <person name="Meima-Franke M."/>
            <person name="Piersma S.R."/>
            <person name="Bunduc C."/>
            <person name="Ummels R."/>
            <person name="Pain A."/>
            <person name="Fleming E.J."/>
            <person name="van der Wel N."/>
            <person name="Gherman V.D."/>
            <person name="Sarbu S.M."/>
            <person name="Bodelier P.L.E."/>
            <person name="Bitter W."/>
        </authorList>
    </citation>
    <scope>NUCLEOTIDE SEQUENCE</scope>
    <source>
        <strain evidence="3">Sulfur Cave</strain>
    </source>
</reference>
<proteinExistence type="inferred from homology"/>
<evidence type="ECO:0000313" key="3">
    <source>
        <dbReference type="EMBL" id="UQX10972.1"/>
    </source>
</evidence>
<comment type="function">
    <text evidence="1">Antitoxin component of a type II toxin-antitoxin (TA) system.</text>
</comment>
<evidence type="ECO:0000313" key="4">
    <source>
        <dbReference type="Proteomes" id="UP001056610"/>
    </source>
</evidence>
<organism evidence="3 4">
    <name type="scientific">Candidatus Mycobacterium methanotrophicum</name>
    <dbReference type="NCBI Taxonomy" id="2943498"/>
    <lineage>
        <taxon>Bacteria</taxon>
        <taxon>Bacillati</taxon>
        <taxon>Actinomycetota</taxon>
        <taxon>Actinomycetes</taxon>
        <taxon>Mycobacteriales</taxon>
        <taxon>Mycobacteriaceae</taxon>
        <taxon>Mycobacterium</taxon>
    </lineage>
</organism>
<dbReference type="InterPro" id="IPR006442">
    <property type="entry name" value="Antitoxin_Phd/YefM"/>
</dbReference>
<dbReference type="RefSeq" id="WP_219068242.1">
    <property type="nucleotide sequence ID" value="NZ_CAJUXY010000033.1"/>
</dbReference>
<name>A0ABY4QL80_9MYCO</name>
<gene>
    <name evidence="3" type="ORF">M5I08_24185</name>
</gene>
<comment type="similarity">
    <text evidence="1">Belongs to the phD/YefM antitoxin family.</text>
</comment>
<protein>
    <recommendedName>
        <fullName evidence="1">Antitoxin</fullName>
    </recommendedName>
</protein>
<sequence>METTVTSTEAKNRLNALLAEVERTGTTVTITNHGRPVAKLVPLQPAPRKFGQLPNLVVPNDFDDPLPDSELARWESSDS</sequence>